<evidence type="ECO:0000256" key="1">
    <source>
        <dbReference type="ARBA" id="ARBA00004496"/>
    </source>
</evidence>
<protein>
    <recommendedName>
        <fullName evidence="10">Ribonuclease J</fullName>
        <shortName evidence="10">RNase J</shortName>
        <ecNumber evidence="10">3.1.-.-</ecNumber>
    </recommendedName>
</protein>
<dbReference type="GO" id="GO:0005737">
    <property type="term" value="C:cytoplasm"/>
    <property type="evidence" value="ECO:0007669"/>
    <property type="project" value="UniProtKB-SubCell"/>
</dbReference>
<proteinExistence type="inferred from homology"/>
<evidence type="ECO:0000256" key="8">
    <source>
        <dbReference type="ARBA" id="ARBA00022839"/>
    </source>
</evidence>
<dbReference type="InterPro" id="IPR001279">
    <property type="entry name" value="Metallo-B-lactamas"/>
</dbReference>
<dbReference type="HAMAP" id="MF_01491">
    <property type="entry name" value="RNase_J_bact"/>
    <property type="match status" value="1"/>
</dbReference>
<keyword evidence="5 10" id="KW-0255">Endonuclease</keyword>
<dbReference type="SUPFAM" id="SSF56281">
    <property type="entry name" value="Metallo-hydrolase/oxidoreductase"/>
    <property type="match status" value="1"/>
</dbReference>
<feature type="domain" description="Metallo-beta-lactamase" evidence="14">
    <location>
        <begin position="23"/>
        <end position="215"/>
    </location>
</feature>
<feature type="binding site" evidence="13">
    <location>
        <position position="81"/>
    </location>
    <ligand>
        <name>Zn(2+)</name>
        <dbReference type="ChEBI" id="CHEBI:29105"/>
        <label>1</label>
        <note>catalytic</note>
    </ligand>
</feature>
<dbReference type="InterPro" id="IPR036866">
    <property type="entry name" value="RibonucZ/Hydroxyglut_hydro"/>
</dbReference>
<dbReference type="PATRIC" id="fig|537010.4.peg.529"/>
<feature type="binding site" evidence="13">
    <location>
        <position position="80"/>
    </location>
    <ligand>
        <name>Zn(2+)</name>
        <dbReference type="ChEBI" id="CHEBI:29105"/>
        <label>1</label>
        <note>catalytic</note>
    </ligand>
</feature>
<evidence type="ECO:0000256" key="12">
    <source>
        <dbReference type="PIRSR" id="PIRSR004803-2"/>
    </source>
</evidence>
<feature type="binding site" evidence="13">
    <location>
        <position position="445"/>
    </location>
    <ligand>
        <name>Ca(2+)</name>
        <dbReference type="ChEBI" id="CHEBI:29108"/>
    </ligand>
</feature>
<feature type="binding site" evidence="10 12">
    <location>
        <begin position="366"/>
        <end position="370"/>
    </location>
    <ligand>
        <name>substrate</name>
    </ligand>
</feature>
<evidence type="ECO:0000256" key="5">
    <source>
        <dbReference type="ARBA" id="ARBA00022759"/>
    </source>
</evidence>
<dbReference type="InterPro" id="IPR041636">
    <property type="entry name" value="RNase_J_C"/>
</dbReference>
<feature type="active site" description="Proton acceptor" evidence="11">
    <location>
        <position position="370"/>
    </location>
</feature>
<feature type="binding site" evidence="13">
    <location>
        <position position="51"/>
    </location>
    <ligand>
        <name>Ca(2+)</name>
        <dbReference type="ChEBI" id="CHEBI:29108"/>
    </ligand>
</feature>
<reference evidence="15 16" key="1">
    <citation type="submission" date="2011-08" db="EMBL/GenBank/DDBJ databases">
        <authorList>
            <person name="Weinstock G."/>
            <person name="Sodergren E."/>
            <person name="Clifton S."/>
            <person name="Fulton L."/>
            <person name="Fulton B."/>
            <person name="Courtney L."/>
            <person name="Fronick C."/>
            <person name="Harrison M."/>
            <person name="Strong C."/>
            <person name="Farmer C."/>
            <person name="Delahaunty K."/>
            <person name="Markovic C."/>
            <person name="Hall O."/>
            <person name="Minx P."/>
            <person name="Tomlinson C."/>
            <person name="Mitreva M."/>
            <person name="Hou S."/>
            <person name="Chen J."/>
            <person name="Wollam A."/>
            <person name="Pepin K.H."/>
            <person name="Johnson M."/>
            <person name="Bhonagiri V."/>
            <person name="Zhang X."/>
            <person name="Suruliraj S."/>
            <person name="Warren W."/>
            <person name="Chinwalla A."/>
            <person name="Mardis E.R."/>
            <person name="Wilson R.K."/>
        </authorList>
    </citation>
    <scope>NUCLEOTIDE SEQUENCE [LARGE SCALE GENOMIC DNA]</scope>
    <source>
        <strain evidence="15 16">DP7</strain>
    </source>
</reference>
<dbReference type="HOGENOM" id="CLU_008727_3_1_9"/>
<evidence type="ECO:0000256" key="9">
    <source>
        <dbReference type="ARBA" id="ARBA00022884"/>
    </source>
</evidence>
<comment type="caution">
    <text evidence="15">The sequence shown here is derived from an EMBL/GenBank/DDBJ whole genome shotgun (WGS) entry which is preliminary data.</text>
</comment>
<dbReference type="GO" id="GO:0006364">
    <property type="term" value="P:rRNA processing"/>
    <property type="evidence" value="ECO:0007669"/>
    <property type="project" value="UniProtKB-UniRule"/>
</dbReference>
<feature type="active site" description="Proton donor" evidence="11">
    <location>
        <position position="197"/>
    </location>
</feature>
<dbReference type="EC" id="3.1.-.-" evidence="10"/>
<dbReference type="InterPro" id="IPR004613">
    <property type="entry name" value="RNase_J"/>
</dbReference>
<comment type="cofactor">
    <cofactor evidence="13">
        <name>Zn(2+)</name>
        <dbReference type="ChEBI" id="CHEBI:29105"/>
    </cofactor>
    <text evidence="13">Binds 2 Zn(2+) ions per subunit. It is not clear if Zn(2+) or Mg(2+) is physiologically important.</text>
</comment>
<keyword evidence="4 13" id="KW-0479">Metal-binding</keyword>
<keyword evidence="10" id="KW-0698">rRNA processing</keyword>
<dbReference type="Gene3D" id="3.60.15.10">
    <property type="entry name" value="Ribonuclease Z/Hydroxyacylglutathione hydrolase-like"/>
    <property type="match status" value="1"/>
</dbReference>
<comment type="subcellular location">
    <subcellularLocation>
        <location evidence="1 10">Cytoplasm</location>
    </subcellularLocation>
</comment>
<dbReference type="NCBIfam" id="TIGR00649">
    <property type="entry name" value="MG423"/>
    <property type="match status" value="1"/>
</dbReference>
<evidence type="ECO:0000256" key="2">
    <source>
        <dbReference type="ARBA" id="ARBA00022490"/>
    </source>
</evidence>
<keyword evidence="2 10" id="KW-0963">Cytoplasm</keyword>
<evidence type="ECO:0000256" key="13">
    <source>
        <dbReference type="PIRSR" id="PIRSR004803-3"/>
    </source>
</evidence>
<dbReference type="InterPro" id="IPR055132">
    <property type="entry name" value="RNase_J_b_CASP"/>
</dbReference>
<dbReference type="GO" id="GO:0004534">
    <property type="term" value="F:5'-3' RNA exonuclease activity"/>
    <property type="evidence" value="ECO:0007669"/>
    <property type="project" value="UniProtKB-UniRule"/>
</dbReference>
<dbReference type="PANTHER" id="PTHR43694">
    <property type="entry name" value="RIBONUCLEASE J"/>
    <property type="match status" value="1"/>
</dbReference>
<comment type="function">
    <text evidence="10">An RNase that has 5'-3' exonuclease and possibly endonuclease activity. Involved in maturation of rRNA and in some organisms also mRNA maturation and/or decay.</text>
</comment>
<dbReference type="PIRSF" id="PIRSF004803">
    <property type="entry name" value="RnjA"/>
    <property type="match status" value="1"/>
</dbReference>
<dbReference type="GO" id="GO:0004521">
    <property type="term" value="F:RNA endonuclease activity"/>
    <property type="evidence" value="ECO:0007669"/>
    <property type="project" value="UniProtKB-UniRule"/>
</dbReference>
<evidence type="ECO:0000256" key="7">
    <source>
        <dbReference type="ARBA" id="ARBA00022833"/>
    </source>
</evidence>
<feature type="binding site" evidence="13">
    <location>
        <position position="53"/>
    </location>
    <ligand>
        <name>Ca(2+)</name>
        <dbReference type="ChEBI" id="CHEBI:29108"/>
    </ligand>
</feature>
<evidence type="ECO:0000256" key="4">
    <source>
        <dbReference type="ARBA" id="ARBA00022723"/>
    </source>
</evidence>
<organism evidence="15 16">
    <name type="scientific">Desulfitobacterium hafniense DP7</name>
    <dbReference type="NCBI Taxonomy" id="537010"/>
    <lineage>
        <taxon>Bacteria</taxon>
        <taxon>Bacillati</taxon>
        <taxon>Bacillota</taxon>
        <taxon>Clostridia</taxon>
        <taxon>Eubacteriales</taxon>
        <taxon>Desulfitobacteriaceae</taxon>
        <taxon>Desulfitobacterium</taxon>
    </lineage>
</organism>
<keyword evidence="9 10" id="KW-0694">RNA-binding</keyword>
<dbReference type="PROSITE" id="PS01292">
    <property type="entry name" value="UPF0036"/>
    <property type="match status" value="1"/>
</dbReference>
<dbReference type="InterPro" id="IPR011108">
    <property type="entry name" value="RMMBL"/>
</dbReference>
<gene>
    <name evidence="10" type="primary">rnj</name>
    <name evidence="15" type="ORF">HMPREF0322_00574</name>
</gene>
<evidence type="ECO:0000256" key="3">
    <source>
        <dbReference type="ARBA" id="ARBA00022722"/>
    </source>
</evidence>
<evidence type="ECO:0000313" key="15">
    <source>
        <dbReference type="EMBL" id="EHL08717.1"/>
    </source>
</evidence>
<feature type="binding site" evidence="13">
    <location>
        <position position="76"/>
    </location>
    <ligand>
        <name>Zn(2+)</name>
        <dbReference type="ChEBI" id="CHEBI:29105"/>
        <label>1</label>
        <note>catalytic</note>
    </ligand>
</feature>
<dbReference type="Gene3D" id="3.10.20.580">
    <property type="match status" value="1"/>
</dbReference>
<feature type="binding site" evidence="12">
    <location>
        <begin position="234"/>
        <end position="236"/>
    </location>
    <ligand>
        <name>substrate</name>
    </ligand>
</feature>
<comment type="subunit">
    <text evidence="10">Homodimer, may be a subunit of the RNA degradosome.</text>
</comment>
<accession>G9XHZ8</accession>
<comment type="cofactor">
    <cofactor evidence="13">
        <name>Ca(2+)</name>
        <dbReference type="ChEBI" id="CHEBI:29108"/>
    </cofactor>
    <text evidence="13">Binds 1 Ca(2+) cation per subunit. Seen in 1 crystal structure, it is not clear if it is physiologically important.</text>
</comment>
<dbReference type="SMART" id="SM00849">
    <property type="entry name" value="Lactamase_B"/>
    <property type="match status" value="1"/>
</dbReference>
<dbReference type="AlphaFoldDB" id="G9XHZ8"/>
<dbReference type="FunFam" id="3.10.20.580:FF:000001">
    <property type="entry name" value="Ribonuclease J"/>
    <property type="match status" value="1"/>
</dbReference>
<dbReference type="Gene3D" id="3.40.50.10710">
    <property type="entry name" value="Metallo-hydrolase/oxidoreductase"/>
    <property type="match status" value="1"/>
</dbReference>
<keyword evidence="13" id="KW-0106">Calcium</keyword>
<dbReference type="InterPro" id="IPR030854">
    <property type="entry name" value="RNase_J_bac"/>
</dbReference>
<evidence type="ECO:0000259" key="14">
    <source>
        <dbReference type="SMART" id="SM00849"/>
    </source>
</evidence>
<dbReference type="CDD" id="cd07714">
    <property type="entry name" value="RNaseJ_MBL-fold"/>
    <property type="match status" value="1"/>
</dbReference>
<dbReference type="InterPro" id="IPR042173">
    <property type="entry name" value="RNase_J_2"/>
</dbReference>
<dbReference type="EMBL" id="AFZX01000014">
    <property type="protein sequence ID" value="EHL08717.1"/>
    <property type="molecule type" value="Genomic_DNA"/>
</dbReference>
<name>G9XHZ8_DESHA</name>
<dbReference type="Pfam" id="PF22505">
    <property type="entry name" value="RNase_J_b_CASP"/>
    <property type="match status" value="1"/>
</dbReference>
<feature type="binding site" evidence="13">
    <location>
        <position position="143"/>
    </location>
    <ligand>
        <name>Zn(2+)</name>
        <dbReference type="ChEBI" id="CHEBI:29105"/>
        <label>1</label>
        <note>catalytic</note>
    </ligand>
</feature>
<dbReference type="InterPro" id="IPR001587">
    <property type="entry name" value="RNase_J_CS"/>
</dbReference>
<dbReference type="GO" id="GO:0008270">
    <property type="term" value="F:zinc ion binding"/>
    <property type="evidence" value="ECO:0007669"/>
    <property type="project" value="InterPro"/>
</dbReference>
<sequence>MCKNLPKEHKVQIIPLGGLGEIGKNMTVIRYDNQMIVIDAGLAFPEDEMLGIDIVIPDYSYLLEHKDMVQGILVTHGHEDHIGALPYLLKDLDAPIFATRLTLGLIQSKLKEGNLDNIKATVVRPRDTVKLGVFKVEFLSVNHSIPDAVALAIHTPLGTIVHTGDFKVDHTPVMGEKIDIHKFAELGDKGVLCLMSDSTNVERPGFTMSERSVGHMFEEAFNSAKDRIIIASFATNVHRLQQVITAAHHTNRKVAVVGRSMVNTVAIASELGYLDIPEDTLVDVDEVVNLPGNQACILTTGSQGEPMSALTRMAMSDHRRIEIQPGDTVIISANPIPGNEKSVSKTIDLLFKLGANVIYESYQGMHVSGHASQEELKLMLNMIRPQYFIPVHGEYRMLIKHAKLAEQMGISRENTFVADNGTIVEFTRHGASIAGKVPAGKVLIDGLGVGDVGNIVLRDRKQLSQDGILIVVMTISRSSGAIVAGPDVVTRGFVYVRESESMLEEAKDKVRQTMNRLRENHVTEWAVLKGQVRETLSKHFYEKTRRRPMILPIIQEVE</sequence>
<keyword evidence="3 10" id="KW-0540">Nuclease</keyword>
<keyword evidence="7 13" id="KW-0862">Zinc</keyword>
<feature type="binding site" evidence="13">
    <location>
        <position position="78"/>
    </location>
    <ligand>
        <name>Zn(2+)</name>
        <dbReference type="ChEBI" id="CHEBI:29105"/>
        <label>2</label>
        <note>catalytic</note>
    </ligand>
</feature>
<dbReference type="Proteomes" id="UP000004416">
    <property type="component" value="Unassembled WGS sequence"/>
</dbReference>
<evidence type="ECO:0000256" key="6">
    <source>
        <dbReference type="ARBA" id="ARBA00022801"/>
    </source>
</evidence>
<keyword evidence="6 10" id="KW-0378">Hydrolase</keyword>
<comment type="similarity">
    <text evidence="10">Belongs to the metallo-beta-lactamase superfamily. RNA-metabolizing metallo-beta-lactamase-like family. Bacterial RNase J subfamily.</text>
</comment>
<dbReference type="Pfam" id="PF00753">
    <property type="entry name" value="Lactamase_B"/>
    <property type="match status" value="1"/>
</dbReference>
<feature type="binding site" evidence="13">
    <location>
        <position position="165"/>
    </location>
    <ligand>
        <name>Zn(2+)</name>
        <dbReference type="ChEBI" id="CHEBI:29105"/>
        <label>1</label>
        <note>catalytic</note>
    </ligand>
</feature>
<feature type="binding site" evidence="13">
    <location>
        <position position="392"/>
    </location>
    <ligand>
        <name>Zn(2+)</name>
        <dbReference type="ChEBI" id="CHEBI:29105"/>
        <label>1</label>
        <note>catalytic</note>
    </ligand>
</feature>
<dbReference type="Pfam" id="PF07521">
    <property type="entry name" value="RMMBL"/>
    <property type="match status" value="1"/>
</dbReference>
<dbReference type="GO" id="GO:0003723">
    <property type="term" value="F:RNA binding"/>
    <property type="evidence" value="ECO:0007669"/>
    <property type="project" value="UniProtKB-UniRule"/>
</dbReference>
<evidence type="ECO:0000256" key="10">
    <source>
        <dbReference type="HAMAP-Rule" id="MF_01491"/>
    </source>
</evidence>
<dbReference type="PANTHER" id="PTHR43694:SF1">
    <property type="entry name" value="RIBONUCLEASE J"/>
    <property type="match status" value="1"/>
</dbReference>
<keyword evidence="8 10" id="KW-0269">Exonuclease</keyword>
<evidence type="ECO:0000256" key="11">
    <source>
        <dbReference type="PIRSR" id="PIRSR004803-1"/>
    </source>
</evidence>
<evidence type="ECO:0000313" key="16">
    <source>
        <dbReference type="Proteomes" id="UP000004416"/>
    </source>
</evidence>
<dbReference type="Pfam" id="PF17770">
    <property type="entry name" value="RNase_J_C"/>
    <property type="match status" value="1"/>
</dbReference>